<evidence type="ECO:0000313" key="4">
    <source>
        <dbReference type="Proteomes" id="UP000008810"/>
    </source>
</evidence>
<dbReference type="Proteomes" id="UP000008810">
    <property type="component" value="Chromosome 3"/>
</dbReference>
<evidence type="ECO:0000313" key="2">
    <source>
        <dbReference type="EMBL" id="PNT68758.1"/>
    </source>
</evidence>
<evidence type="ECO:0000256" key="1">
    <source>
        <dbReference type="SAM" id="Phobius"/>
    </source>
</evidence>
<name>A0A2K2D3B2_BRADI</name>
<reference evidence="2" key="2">
    <citation type="submission" date="2017-06" db="EMBL/GenBank/DDBJ databases">
        <title>WGS assembly of Brachypodium distachyon.</title>
        <authorList>
            <consortium name="The International Brachypodium Initiative"/>
            <person name="Lucas S."/>
            <person name="Harmon-Smith M."/>
            <person name="Lail K."/>
            <person name="Tice H."/>
            <person name="Grimwood J."/>
            <person name="Bruce D."/>
            <person name="Barry K."/>
            <person name="Shu S."/>
            <person name="Lindquist E."/>
            <person name="Wang M."/>
            <person name="Pitluck S."/>
            <person name="Vogel J.P."/>
            <person name="Garvin D.F."/>
            <person name="Mockler T.C."/>
            <person name="Schmutz J."/>
            <person name="Rokhsar D."/>
            <person name="Bevan M.W."/>
        </authorList>
    </citation>
    <scope>NUCLEOTIDE SEQUENCE</scope>
    <source>
        <strain evidence="2">Bd21</strain>
    </source>
</reference>
<reference evidence="2 3" key="1">
    <citation type="journal article" date="2010" name="Nature">
        <title>Genome sequencing and analysis of the model grass Brachypodium distachyon.</title>
        <authorList>
            <consortium name="International Brachypodium Initiative"/>
        </authorList>
    </citation>
    <scope>NUCLEOTIDE SEQUENCE [LARGE SCALE GENOMIC DNA]</scope>
    <source>
        <strain evidence="2 3">Bd21</strain>
    </source>
</reference>
<dbReference type="EnsemblPlants" id="PNT68758">
    <property type="protein sequence ID" value="PNT68758"/>
    <property type="gene ID" value="BRADI_3g44865v3"/>
</dbReference>
<dbReference type="Gramene" id="PNT68758">
    <property type="protein sequence ID" value="PNT68758"/>
    <property type="gene ID" value="BRADI_3g44865v3"/>
</dbReference>
<accession>A0A2K2D3B2</accession>
<keyword evidence="4" id="KW-1185">Reference proteome</keyword>
<dbReference type="InParanoid" id="A0A2K2D3B2"/>
<evidence type="ECO:0000313" key="3">
    <source>
        <dbReference type="EnsemblPlants" id="PNT68758"/>
    </source>
</evidence>
<keyword evidence="1" id="KW-1133">Transmembrane helix</keyword>
<reference evidence="3" key="3">
    <citation type="submission" date="2018-08" db="UniProtKB">
        <authorList>
            <consortium name="EnsemblPlants"/>
        </authorList>
    </citation>
    <scope>IDENTIFICATION</scope>
    <source>
        <strain evidence="3">cv. Bd21</strain>
    </source>
</reference>
<proteinExistence type="predicted"/>
<dbReference type="AlphaFoldDB" id="A0A2K2D3B2"/>
<dbReference type="EMBL" id="CM000882">
    <property type="protein sequence ID" value="PNT68758.1"/>
    <property type="molecule type" value="Genomic_DNA"/>
</dbReference>
<sequence>HTITCIVSFPPNVSFRRNLVGPKLLEWTDLLTHLTSVNLSPEHDEFHWNLHPSCSFSLLIFILPVMLLACLGPGYGVLYSCTHWLRTWSILLKPADRQLALMACNQLKQVGRDIFTHDGRRSSLHLEAA</sequence>
<keyword evidence="1" id="KW-0472">Membrane</keyword>
<keyword evidence="1" id="KW-0812">Transmembrane</keyword>
<organism evidence="2">
    <name type="scientific">Brachypodium distachyon</name>
    <name type="common">Purple false brome</name>
    <name type="synonym">Trachynia distachya</name>
    <dbReference type="NCBI Taxonomy" id="15368"/>
    <lineage>
        <taxon>Eukaryota</taxon>
        <taxon>Viridiplantae</taxon>
        <taxon>Streptophyta</taxon>
        <taxon>Embryophyta</taxon>
        <taxon>Tracheophyta</taxon>
        <taxon>Spermatophyta</taxon>
        <taxon>Magnoliopsida</taxon>
        <taxon>Liliopsida</taxon>
        <taxon>Poales</taxon>
        <taxon>Poaceae</taxon>
        <taxon>BOP clade</taxon>
        <taxon>Pooideae</taxon>
        <taxon>Stipodae</taxon>
        <taxon>Brachypodieae</taxon>
        <taxon>Brachypodium</taxon>
    </lineage>
</organism>
<protein>
    <submittedName>
        <fullName evidence="2 3">Uncharacterized protein</fullName>
    </submittedName>
</protein>
<feature type="non-terminal residue" evidence="2">
    <location>
        <position position="1"/>
    </location>
</feature>
<gene>
    <name evidence="2" type="ORF">BRADI_3g44865v3</name>
</gene>
<feature type="transmembrane region" description="Helical" evidence="1">
    <location>
        <begin position="56"/>
        <end position="78"/>
    </location>
</feature>